<dbReference type="PANTHER" id="PTHR13923">
    <property type="entry name" value="SEC31-RELATED PROTEIN"/>
    <property type="match status" value="1"/>
</dbReference>
<keyword evidence="5" id="KW-0677">Repeat</keyword>
<dbReference type="InterPro" id="IPR040251">
    <property type="entry name" value="SEC31-like"/>
</dbReference>
<feature type="region of interest" description="Disordered" evidence="10">
    <location>
        <begin position="875"/>
        <end position="914"/>
    </location>
</feature>
<dbReference type="Gene3D" id="2.130.10.10">
    <property type="entry name" value="YVTN repeat-like/Quinoprotein amine dehydrogenase"/>
    <property type="match status" value="1"/>
</dbReference>
<feature type="compositionally biased region" description="Polar residues" evidence="10">
    <location>
        <begin position="1125"/>
        <end position="1135"/>
    </location>
</feature>
<feature type="region of interest" description="Disordered" evidence="10">
    <location>
        <begin position="500"/>
        <end position="519"/>
    </location>
</feature>
<dbReference type="PROSITE" id="PS50082">
    <property type="entry name" value="WD_REPEATS_2"/>
    <property type="match status" value="2"/>
</dbReference>
<dbReference type="InterPro" id="IPR036322">
    <property type="entry name" value="WD40_repeat_dom_sf"/>
</dbReference>
<evidence type="ECO:0000256" key="4">
    <source>
        <dbReference type="ARBA" id="ARBA00022574"/>
    </source>
</evidence>
<keyword evidence="6" id="KW-0256">Endoplasmic reticulum</keyword>
<evidence type="ECO:0000256" key="3">
    <source>
        <dbReference type="ARBA" id="ARBA00022448"/>
    </source>
</evidence>
<dbReference type="SUPFAM" id="SSF50978">
    <property type="entry name" value="WD40 repeat-like"/>
    <property type="match status" value="1"/>
</dbReference>
<gene>
    <name evidence="11" type="ORF">XDN619_LOCUS30213</name>
</gene>
<feature type="compositionally biased region" description="Pro residues" evidence="10">
    <location>
        <begin position="20"/>
        <end position="31"/>
    </location>
</feature>
<organism evidence="11 12">
    <name type="scientific">Rotaria magnacalcarata</name>
    <dbReference type="NCBI Taxonomy" id="392030"/>
    <lineage>
        <taxon>Eukaryota</taxon>
        <taxon>Metazoa</taxon>
        <taxon>Spiralia</taxon>
        <taxon>Gnathifera</taxon>
        <taxon>Rotifera</taxon>
        <taxon>Eurotatoria</taxon>
        <taxon>Bdelloidea</taxon>
        <taxon>Philodinida</taxon>
        <taxon>Philodinidae</taxon>
        <taxon>Rotaria</taxon>
    </lineage>
</organism>
<evidence type="ECO:0000313" key="12">
    <source>
        <dbReference type="Proteomes" id="UP000663887"/>
    </source>
</evidence>
<keyword evidence="3" id="KW-0813">Transport</keyword>
<feature type="repeat" description="WD" evidence="9">
    <location>
        <begin position="353"/>
        <end position="386"/>
    </location>
</feature>
<evidence type="ECO:0000256" key="1">
    <source>
        <dbReference type="ARBA" id="ARBA00004240"/>
    </source>
</evidence>
<name>A0A816YIL0_9BILA</name>
<evidence type="ECO:0000256" key="8">
    <source>
        <dbReference type="ARBA" id="ARBA00022927"/>
    </source>
</evidence>
<keyword evidence="4 9" id="KW-0853">WD repeat</keyword>
<dbReference type="AlphaFoldDB" id="A0A816YIL0"/>
<accession>A0A816YIL0</accession>
<dbReference type="InterPro" id="IPR001680">
    <property type="entry name" value="WD40_rpt"/>
</dbReference>
<dbReference type="Pfam" id="PF00400">
    <property type="entry name" value="WD40"/>
    <property type="match status" value="1"/>
</dbReference>
<comment type="similarity">
    <text evidence="2">Belongs to the WD repeat SEC31 family.</text>
</comment>
<reference evidence="11" key="1">
    <citation type="submission" date="2021-02" db="EMBL/GenBank/DDBJ databases">
        <authorList>
            <person name="Nowell W R."/>
        </authorList>
    </citation>
    <scope>NUCLEOTIDE SEQUENCE</scope>
</reference>
<dbReference type="Gene3D" id="1.20.940.10">
    <property type="entry name" value="Functional domain of the splicing factor Prp18"/>
    <property type="match status" value="1"/>
</dbReference>
<dbReference type="InterPro" id="IPR019317">
    <property type="entry name" value="BRI3"/>
</dbReference>
<dbReference type="GO" id="GO:0007029">
    <property type="term" value="P:endoplasmic reticulum organization"/>
    <property type="evidence" value="ECO:0007669"/>
    <property type="project" value="TreeGrafter"/>
</dbReference>
<evidence type="ECO:0000256" key="10">
    <source>
        <dbReference type="SAM" id="MobiDB-lite"/>
    </source>
</evidence>
<keyword evidence="8" id="KW-0653">Protein transport</keyword>
<dbReference type="Pfam" id="PF10164">
    <property type="entry name" value="BRI3"/>
    <property type="match status" value="1"/>
</dbReference>
<evidence type="ECO:0000256" key="2">
    <source>
        <dbReference type="ARBA" id="ARBA00009358"/>
    </source>
</evidence>
<feature type="compositionally biased region" description="Polar residues" evidence="10">
    <location>
        <begin position="1079"/>
        <end position="1118"/>
    </location>
</feature>
<dbReference type="GO" id="GO:0090110">
    <property type="term" value="P:COPII-coated vesicle cargo loading"/>
    <property type="evidence" value="ECO:0007669"/>
    <property type="project" value="TreeGrafter"/>
</dbReference>
<evidence type="ECO:0000256" key="5">
    <source>
        <dbReference type="ARBA" id="ARBA00022737"/>
    </source>
</evidence>
<dbReference type="PROSITE" id="PS50294">
    <property type="entry name" value="WD_REPEATS_REGION"/>
    <property type="match status" value="1"/>
</dbReference>
<keyword evidence="7" id="KW-0931">ER-Golgi transport</keyword>
<sequence>MASNILVDRQRLITDGNENSPPPPPPPPPPYQNISTDSYGTFIGDVGTSIPITTAPSSYQYALESRPPTVIVLGSCPACKIGMLENDFTCLGLCCAIFFFPIEMKLKEIDRTAHVAWSPAKWQEQKPNGNYLVTGTAAQQLDASFSTNSQLEIFQVNLADRSMAMIPIGSIKTDYRFNKLIWPSAKLLIGATEKGRIYLVDPMTQNITEQLDKHTASVHSIDINTLQPNLFASGGSNSELMIWDLNDLKQPMIPGGTSSTTHHIDEEVQCVAWNRQKSHILGSTLGGKTLIWDLKSSNEPIFKISDSTYRMRTNRLVWHPDITSQLCLASEEDQSAAIQLWDLRYGASPMKLLSGHTRGILDLQWSPNDSNLLMSSGKDNKIICWNPNDLSVMAEIVYEIPCNHWCFDIKWCLVDPNLISASSFDGTLSIYTLMGGSCQVSRPVNNQLFTQAFGDGLNATEALPSTITHDVVPIKYAPKWMRRQTRVSFGFGGKLVIVQPPASPPTTESGSSSPNTINNRRPPVVIQQIVVDHAFVQVVQTFDTMLQSGTLLDYCDHQISSLSLSQDEQILWRFLRASFESDTRNKYIELLGFRRDDLLSKVQTLTKDEKHDLPMDAINDLHIQDNKIKKSSSSEIETLLSRCIMLGQFEAAVELCFHEQRYTEALLLAHLGGQELLYLTQKRYFEKVQTPTARLIDIVISQDWTRLIASSNMTNWRDVLVALLTYTNDSTFIDLCNKLGHQLAKQHMGTNDSFRTYASICFICTGNLEQFSLTWSSKYQEQGMSPMQLEQLIEKLFVLKRSLDYATAHQQQQQKKTIITPPSMDGPSISRHLALFGQLLANEGCTRAALMYLGNLQTSELVVLRDRLYHGLPMSQLTGIPKPPSPFRRVDIPTPQQQQQQQRKASSTMPQHFRSQIPAEQPLVPPSNASWPPVQNLPSDFTVRPGTTPITNRYPPQPTVPSYQPTLYNPTTAVPQHYTPTPVMSNSQYVHGHSNQVAPTSTDLSSVPPIPSSIPSYQDFKPTSAWNDPPTVLMKIPKPIPVRSSGPPTDGLNSANSTFFQVLNEPPQSTFHFNPAAANHSTASIPPPTMLNQSTAPSFPPTISNQSTSSMFSPTTASDFAHHTAPSTQETSTRKAATPPPPPAPIVKGPLATEQQIIQDTLDLLVSRCQQATQQLPLKRKLDEVKKKLDVLYDKLRENRVPLSALQGIHVIIGHIRQYDYQTSLLIYNQIVASENLAETSQYMPAVKILLQCCIQLNVYCQ</sequence>
<dbReference type="SMART" id="SM00320">
    <property type="entry name" value="WD40"/>
    <property type="match status" value="5"/>
</dbReference>
<evidence type="ECO:0000256" key="7">
    <source>
        <dbReference type="ARBA" id="ARBA00022892"/>
    </source>
</evidence>
<comment type="subcellular location">
    <subcellularLocation>
        <location evidence="1">Endoplasmic reticulum</location>
    </subcellularLocation>
</comment>
<dbReference type="GO" id="GO:0005198">
    <property type="term" value="F:structural molecule activity"/>
    <property type="evidence" value="ECO:0007669"/>
    <property type="project" value="TreeGrafter"/>
</dbReference>
<evidence type="ECO:0000256" key="9">
    <source>
        <dbReference type="PROSITE-ProRule" id="PRU00221"/>
    </source>
</evidence>
<dbReference type="Proteomes" id="UP000663887">
    <property type="component" value="Unassembled WGS sequence"/>
</dbReference>
<feature type="compositionally biased region" description="Low complexity" evidence="10">
    <location>
        <begin position="505"/>
        <end position="516"/>
    </location>
</feature>
<feature type="repeat" description="WD" evidence="9">
    <location>
        <begin position="211"/>
        <end position="253"/>
    </location>
</feature>
<protein>
    <submittedName>
        <fullName evidence="11">Uncharacterized protein</fullName>
    </submittedName>
</protein>
<dbReference type="GO" id="GO:0070971">
    <property type="term" value="C:endoplasmic reticulum exit site"/>
    <property type="evidence" value="ECO:0007669"/>
    <property type="project" value="TreeGrafter"/>
</dbReference>
<dbReference type="GO" id="GO:0015031">
    <property type="term" value="P:protein transport"/>
    <property type="evidence" value="ECO:0007669"/>
    <property type="project" value="UniProtKB-KW"/>
</dbReference>
<feature type="compositionally biased region" description="Polar residues" evidence="10">
    <location>
        <begin position="903"/>
        <end position="914"/>
    </location>
</feature>
<feature type="region of interest" description="Disordered" evidence="10">
    <location>
        <begin position="12"/>
        <end position="34"/>
    </location>
</feature>
<dbReference type="InterPro" id="IPR015943">
    <property type="entry name" value="WD40/YVTN_repeat-like_dom_sf"/>
</dbReference>
<dbReference type="EMBL" id="CAJNRG010014942">
    <property type="protein sequence ID" value="CAF2159314.1"/>
    <property type="molecule type" value="Genomic_DNA"/>
</dbReference>
<feature type="region of interest" description="Disordered" evidence="10">
    <location>
        <begin position="1066"/>
        <end position="1148"/>
    </location>
</feature>
<comment type="caution">
    <text evidence="11">The sequence shown here is derived from an EMBL/GenBank/DDBJ whole genome shotgun (WGS) entry which is preliminary data.</text>
</comment>
<evidence type="ECO:0000313" key="11">
    <source>
        <dbReference type="EMBL" id="CAF2159314.1"/>
    </source>
</evidence>
<dbReference type="PANTHER" id="PTHR13923:SF11">
    <property type="entry name" value="SECRETORY 31, ISOFORM D"/>
    <property type="match status" value="1"/>
</dbReference>
<dbReference type="GO" id="GO:0030127">
    <property type="term" value="C:COPII vesicle coat"/>
    <property type="evidence" value="ECO:0007669"/>
    <property type="project" value="TreeGrafter"/>
</dbReference>
<evidence type="ECO:0000256" key="6">
    <source>
        <dbReference type="ARBA" id="ARBA00022824"/>
    </source>
</evidence>
<dbReference type="Gene3D" id="1.25.40.1030">
    <property type="match status" value="1"/>
</dbReference>
<proteinExistence type="inferred from homology"/>